<comment type="caution">
    <text evidence="9">The sequence shown here is derived from an EMBL/GenBank/DDBJ whole genome shotgun (WGS) entry which is preliminary data.</text>
</comment>
<evidence type="ECO:0000256" key="3">
    <source>
        <dbReference type="ARBA" id="ARBA00022946"/>
    </source>
</evidence>
<evidence type="ECO:0000256" key="4">
    <source>
        <dbReference type="ARBA" id="ARBA00022980"/>
    </source>
</evidence>
<dbReference type="GO" id="GO:0005762">
    <property type="term" value="C:mitochondrial large ribosomal subunit"/>
    <property type="evidence" value="ECO:0007669"/>
    <property type="project" value="InterPro"/>
</dbReference>
<comment type="subcellular location">
    <subcellularLocation>
        <location evidence="1">Mitochondrion</location>
    </subcellularLocation>
</comment>
<keyword evidence="3" id="KW-0809">Transit peptide</keyword>
<dbReference type="EMBL" id="JADBJN010000006">
    <property type="protein sequence ID" value="KAG5666302.1"/>
    <property type="molecule type" value="Genomic_DNA"/>
</dbReference>
<dbReference type="GO" id="GO:0032543">
    <property type="term" value="P:mitochondrial translation"/>
    <property type="evidence" value="ECO:0007669"/>
    <property type="project" value="InterPro"/>
</dbReference>
<organism evidence="9 10">
    <name type="scientific">Polypedilum vanderplanki</name>
    <name type="common">Sleeping chironomid midge</name>
    <dbReference type="NCBI Taxonomy" id="319348"/>
    <lineage>
        <taxon>Eukaryota</taxon>
        <taxon>Metazoa</taxon>
        <taxon>Ecdysozoa</taxon>
        <taxon>Arthropoda</taxon>
        <taxon>Hexapoda</taxon>
        <taxon>Insecta</taxon>
        <taxon>Pterygota</taxon>
        <taxon>Neoptera</taxon>
        <taxon>Endopterygota</taxon>
        <taxon>Diptera</taxon>
        <taxon>Nematocera</taxon>
        <taxon>Chironomoidea</taxon>
        <taxon>Chironomidae</taxon>
        <taxon>Chironominae</taxon>
        <taxon>Polypedilum</taxon>
        <taxon>Polypedilum</taxon>
    </lineage>
</organism>
<keyword evidence="6" id="KW-0687">Ribonucleoprotein</keyword>
<protein>
    <recommendedName>
        <fullName evidence="7">Large ribosomal subunit protein mL52</fullName>
    </recommendedName>
    <alternativeName>
        <fullName evidence="8">39S ribosomal protein L52, mitochondrial</fullName>
    </alternativeName>
</protein>
<evidence type="ECO:0000256" key="5">
    <source>
        <dbReference type="ARBA" id="ARBA00023128"/>
    </source>
</evidence>
<reference evidence="9" key="1">
    <citation type="submission" date="2021-03" db="EMBL/GenBank/DDBJ databases">
        <title>Chromosome level genome of the anhydrobiotic midge Polypedilum vanderplanki.</title>
        <authorList>
            <person name="Yoshida Y."/>
            <person name="Kikawada T."/>
            <person name="Gusev O."/>
        </authorList>
    </citation>
    <scope>NUCLEOTIDE SEQUENCE</scope>
    <source>
        <strain evidence="9">NIAS01</strain>
        <tissue evidence="9">Whole body or cell culture</tissue>
    </source>
</reference>
<dbReference type="Pfam" id="PF18699">
    <property type="entry name" value="MRPL52"/>
    <property type="match status" value="1"/>
</dbReference>
<evidence type="ECO:0000256" key="2">
    <source>
        <dbReference type="ARBA" id="ARBA00007232"/>
    </source>
</evidence>
<keyword evidence="10" id="KW-1185">Reference proteome</keyword>
<dbReference type="Proteomes" id="UP001107558">
    <property type="component" value="Unassembled WGS sequence"/>
</dbReference>
<evidence type="ECO:0000256" key="7">
    <source>
        <dbReference type="ARBA" id="ARBA00035181"/>
    </source>
</evidence>
<dbReference type="GO" id="GO:0003735">
    <property type="term" value="F:structural constituent of ribosome"/>
    <property type="evidence" value="ECO:0007669"/>
    <property type="project" value="InterPro"/>
</dbReference>
<evidence type="ECO:0000256" key="8">
    <source>
        <dbReference type="ARBA" id="ARBA00035425"/>
    </source>
</evidence>
<proteinExistence type="inferred from homology"/>
<name>A0A9J6B9K0_POLVA</name>
<evidence type="ECO:0000256" key="1">
    <source>
        <dbReference type="ARBA" id="ARBA00004173"/>
    </source>
</evidence>
<dbReference type="PANTHER" id="PTHR34090:SF1">
    <property type="entry name" value="LARGE RIBOSOMAL SUBUNIT PROTEIN ML52"/>
    <property type="match status" value="1"/>
</dbReference>
<gene>
    <name evidence="9" type="ORF">PVAND_017853</name>
</gene>
<sequence length="127" mass="15109">MLKLTQRASLLVGQNIRFFQTTQIQLLDQVWRRKNRLTLNPNTESPLTCLPDFSYLDGRPTPLGKNQKRRLEKQRGIAKHIVKGLDEVHFAEKRYERIQKEKAQEREQIINNKLKPKGYHLFNKNKE</sequence>
<dbReference type="InterPro" id="IPR034596">
    <property type="entry name" value="Ribosomal_mL52"/>
</dbReference>
<evidence type="ECO:0000313" key="10">
    <source>
        <dbReference type="Proteomes" id="UP001107558"/>
    </source>
</evidence>
<dbReference type="OrthoDB" id="10249237at2759"/>
<evidence type="ECO:0000313" key="9">
    <source>
        <dbReference type="EMBL" id="KAG5666302.1"/>
    </source>
</evidence>
<comment type="similarity">
    <text evidence="2">Belongs to the mitochondrion-specific ribosomal protein mL52 family.</text>
</comment>
<keyword evidence="4" id="KW-0689">Ribosomal protein</keyword>
<accession>A0A9J6B9K0</accession>
<keyword evidence="5" id="KW-0496">Mitochondrion</keyword>
<dbReference type="AlphaFoldDB" id="A0A9J6B9K0"/>
<evidence type="ECO:0000256" key="6">
    <source>
        <dbReference type="ARBA" id="ARBA00023274"/>
    </source>
</evidence>
<dbReference type="PANTHER" id="PTHR34090">
    <property type="entry name" value="39S RIBOSOMAL PROTEIN L52, MITOCHONDRIAL"/>
    <property type="match status" value="1"/>
</dbReference>